<keyword evidence="5 6" id="KW-0472">Membrane</keyword>
<dbReference type="GO" id="GO:0016020">
    <property type="term" value="C:membrane"/>
    <property type="evidence" value="ECO:0007669"/>
    <property type="project" value="InterPro"/>
</dbReference>
<evidence type="ECO:0000256" key="4">
    <source>
        <dbReference type="ARBA" id="ARBA00022989"/>
    </source>
</evidence>
<dbReference type="AlphaFoldDB" id="A0A3A1U034"/>
<evidence type="ECO:0000256" key="6">
    <source>
        <dbReference type="SAM" id="Phobius"/>
    </source>
</evidence>
<feature type="transmembrane region" description="Helical" evidence="6">
    <location>
        <begin position="6"/>
        <end position="24"/>
    </location>
</feature>
<dbReference type="Proteomes" id="UP000265742">
    <property type="component" value="Unassembled WGS sequence"/>
</dbReference>
<comment type="subcellular location">
    <subcellularLocation>
        <location evidence="1">Cell membrane</location>
    </subcellularLocation>
</comment>
<dbReference type="RefSeq" id="WP_119480658.1">
    <property type="nucleotide sequence ID" value="NZ_QXTG01000001.1"/>
</dbReference>
<keyword evidence="2" id="KW-1003">Cell membrane</keyword>
<evidence type="ECO:0000256" key="2">
    <source>
        <dbReference type="ARBA" id="ARBA00022475"/>
    </source>
</evidence>
<evidence type="ECO:0000256" key="3">
    <source>
        <dbReference type="ARBA" id="ARBA00022692"/>
    </source>
</evidence>
<evidence type="ECO:0008006" key="9">
    <source>
        <dbReference type="Google" id="ProtNLM"/>
    </source>
</evidence>
<accession>A0A3A1U034</accession>
<reference evidence="8" key="1">
    <citation type="submission" date="2018-09" db="EMBL/GenBank/DDBJ databases">
        <authorList>
            <person name="Kim I."/>
        </authorList>
    </citation>
    <scope>NUCLEOTIDE SEQUENCE [LARGE SCALE GENOMIC DNA]</scope>
    <source>
        <strain evidence="8">DD4a</strain>
    </source>
</reference>
<evidence type="ECO:0000256" key="1">
    <source>
        <dbReference type="ARBA" id="ARBA00004236"/>
    </source>
</evidence>
<keyword evidence="3 6" id="KW-0812">Transmembrane</keyword>
<name>A0A3A1U034_9MICO</name>
<evidence type="ECO:0000256" key="5">
    <source>
        <dbReference type="ARBA" id="ARBA00023136"/>
    </source>
</evidence>
<dbReference type="OrthoDB" id="5191841at2"/>
<dbReference type="InterPro" id="IPR022781">
    <property type="entry name" value="Flagellar_biosynth_FliO"/>
</dbReference>
<evidence type="ECO:0000313" key="7">
    <source>
        <dbReference type="EMBL" id="RIX30295.1"/>
    </source>
</evidence>
<dbReference type="EMBL" id="QXTG01000001">
    <property type="protein sequence ID" value="RIX30295.1"/>
    <property type="molecule type" value="Genomic_DNA"/>
</dbReference>
<evidence type="ECO:0000313" key="8">
    <source>
        <dbReference type="Proteomes" id="UP000265742"/>
    </source>
</evidence>
<keyword evidence="4 6" id="KW-1133">Transmembrane helix</keyword>
<proteinExistence type="predicted"/>
<gene>
    <name evidence="7" type="ORF">D1781_02315</name>
</gene>
<comment type="caution">
    <text evidence="7">The sequence shown here is derived from an EMBL/GenBank/DDBJ whole genome shotgun (WGS) entry which is preliminary data.</text>
</comment>
<protein>
    <recommendedName>
        <fullName evidence="9">Flagellar biosynthetic protein FliO</fullName>
    </recommendedName>
</protein>
<sequence>MDTVFLALRVVVALGAVFGALLFAHRWITKGRPGGQPRNKQISVVARQGLGAKAGIAVVDAGGRRYLLGVTEHAVTVLDTLGAAEAPTGEPALVASQPISVARFEQELRTVTIATADVPVVVHGATDPDDPAGPITQTVAILPAAGQRPLGPATESIRLEPAVSFTRPGGLAPAPAARPVFTSRRAAREAEQAAAVQQQAALQQQRPGAQGPLAGSVLSPTTWRQTFDALKKLR</sequence>
<dbReference type="Pfam" id="PF04347">
    <property type="entry name" value="FliO"/>
    <property type="match status" value="1"/>
</dbReference>
<organism evidence="7 8">
    <name type="scientific">Amnibacterium setariae</name>
    <dbReference type="NCBI Taxonomy" id="2306585"/>
    <lineage>
        <taxon>Bacteria</taxon>
        <taxon>Bacillati</taxon>
        <taxon>Actinomycetota</taxon>
        <taxon>Actinomycetes</taxon>
        <taxon>Micrococcales</taxon>
        <taxon>Microbacteriaceae</taxon>
        <taxon>Amnibacterium</taxon>
    </lineage>
</organism>
<keyword evidence="8" id="KW-1185">Reference proteome</keyword>
<dbReference type="GO" id="GO:0044781">
    <property type="term" value="P:bacterial-type flagellum organization"/>
    <property type="evidence" value="ECO:0007669"/>
    <property type="project" value="InterPro"/>
</dbReference>